<evidence type="ECO:0000313" key="2">
    <source>
        <dbReference type="Proteomes" id="UP000308600"/>
    </source>
</evidence>
<feature type="non-terminal residue" evidence="1">
    <location>
        <position position="145"/>
    </location>
</feature>
<dbReference type="EMBL" id="ML209710">
    <property type="protein sequence ID" value="TFK58043.1"/>
    <property type="molecule type" value="Genomic_DNA"/>
</dbReference>
<keyword evidence="2" id="KW-1185">Reference proteome</keyword>
<proteinExistence type="predicted"/>
<sequence length="145" mass="15894">MPGPPFPSFLTISGIFLLGNRELIETSKTSSTGYKYRYAQYDVEIHCLDGSKVPAEIRKFSLKQDEMLANGTVAYVFGKFIPFPDNASADDYALVSAIDIVPIPGNISDEYYLHVPMNFPPCISGVGYTPSQATVLQNMGDLNNS</sequence>
<protein>
    <submittedName>
        <fullName evidence="1">Uncharacterized protein</fullName>
    </submittedName>
</protein>
<gene>
    <name evidence="1" type="ORF">BDN72DRAFT_907148</name>
</gene>
<dbReference type="Proteomes" id="UP000308600">
    <property type="component" value="Unassembled WGS sequence"/>
</dbReference>
<reference evidence="1 2" key="1">
    <citation type="journal article" date="2019" name="Nat. Ecol. Evol.">
        <title>Megaphylogeny resolves global patterns of mushroom evolution.</title>
        <authorList>
            <person name="Varga T."/>
            <person name="Krizsan K."/>
            <person name="Foldi C."/>
            <person name="Dima B."/>
            <person name="Sanchez-Garcia M."/>
            <person name="Sanchez-Ramirez S."/>
            <person name="Szollosi G.J."/>
            <person name="Szarkandi J.G."/>
            <person name="Papp V."/>
            <person name="Albert L."/>
            <person name="Andreopoulos W."/>
            <person name="Angelini C."/>
            <person name="Antonin V."/>
            <person name="Barry K.W."/>
            <person name="Bougher N.L."/>
            <person name="Buchanan P."/>
            <person name="Buyck B."/>
            <person name="Bense V."/>
            <person name="Catcheside P."/>
            <person name="Chovatia M."/>
            <person name="Cooper J."/>
            <person name="Damon W."/>
            <person name="Desjardin D."/>
            <person name="Finy P."/>
            <person name="Geml J."/>
            <person name="Haridas S."/>
            <person name="Hughes K."/>
            <person name="Justo A."/>
            <person name="Karasinski D."/>
            <person name="Kautmanova I."/>
            <person name="Kiss B."/>
            <person name="Kocsube S."/>
            <person name="Kotiranta H."/>
            <person name="LaButti K.M."/>
            <person name="Lechner B.E."/>
            <person name="Liimatainen K."/>
            <person name="Lipzen A."/>
            <person name="Lukacs Z."/>
            <person name="Mihaltcheva S."/>
            <person name="Morgado L.N."/>
            <person name="Niskanen T."/>
            <person name="Noordeloos M.E."/>
            <person name="Ohm R.A."/>
            <person name="Ortiz-Santana B."/>
            <person name="Ovrebo C."/>
            <person name="Racz N."/>
            <person name="Riley R."/>
            <person name="Savchenko A."/>
            <person name="Shiryaev A."/>
            <person name="Soop K."/>
            <person name="Spirin V."/>
            <person name="Szebenyi C."/>
            <person name="Tomsovsky M."/>
            <person name="Tulloss R.E."/>
            <person name="Uehling J."/>
            <person name="Grigoriev I.V."/>
            <person name="Vagvolgyi C."/>
            <person name="Papp T."/>
            <person name="Martin F.M."/>
            <person name="Miettinen O."/>
            <person name="Hibbett D.S."/>
            <person name="Nagy L.G."/>
        </authorList>
    </citation>
    <scope>NUCLEOTIDE SEQUENCE [LARGE SCALE GENOMIC DNA]</scope>
    <source>
        <strain evidence="1 2">NL-1719</strain>
    </source>
</reference>
<accession>A0ACD2ZX09</accession>
<name>A0ACD2ZX09_9AGAR</name>
<evidence type="ECO:0000313" key="1">
    <source>
        <dbReference type="EMBL" id="TFK58043.1"/>
    </source>
</evidence>
<organism evidence="1 2">
    <name type="scientific">Pluteus cervinus</name>
    <dbReference type="NCBI Taxonomy" id="181527"/>
    <lineage>
        <taxon>Eukaryota</taxon>
        <taxon>Fungi</taxon>
        <taxon>Dikarya</taxon>
        <taxon>Basidiomycota</taxon>
        <taxon>Agaricomycotina</taxon>
        <taxon>Agaricomycetes</taxon>
        <taxon>Agaricomycetidae</taxon>
        <taxon>Agaricales</taxon>
        <taxon>Pluteineae</taxon>
        <taxon>Pluteaceae</taxon>
        <taxon>Pluteus</taxon>
    </lineage>
</organism>